<protein>
    <submittedName>
        <fullName evidence="2">ABC transporter substrate-binding protein</fullName>
    </submittedName>
</protein>
<feature type="chain" id="PRO_5031575657" evidence="1">
    <location>
        <begin position="24"/>
        <end position="335"/>
    </location>
</feature>
<dbReference type="PANTHER" id="PTHR30024:SF2">
    <property type="entry name" value="ABC TRANSPORTER SUBSTRATE-BINDING PROTEIN"/>
    <property type="match status" value="1"/>
</dbReference>
<evidence type="ECO:0000256" key="1">
    <source>
        <dbReference type="SAM" id="SignalP"/>
    </source>
</evidence>
<dbReference type="EMBL" id="JABWMJ010000001">
    <property type="protein sequence ID" value="NUZ04699.1"/>
    <property type="molecule type" value="Genomic_DNA"/>
</dbReference>
<dbReference type="Proteomes" id="UP000529637">
    <property type="component" value="Unassembled WGS sequence"/>
</dbReference>
<keyword evidence="3" id="KW-1185">Reference proteome</keyword>
<reference evidence="2 3" key="1">
    <citation type="submission" date="2020-06" db="EMBL/GenBank/DDBJ databases">
        <title>Schlegella sp. ID0723 isolated from air conditioner.</title>
        <authorList>
            <person name="Kim D.Y."/>
            <person name="Kim D.-U."/>
        </authorList>
    </citation>
    <scope>NUCLEOTIDE SEQUENCE [LARGE SCALE GENOMIC DNA]</scope>
    <source>
        <strain evidence="2 3">ID0723</strain>
    </source>
</reference>
<organism evidence="2 3">
    <name type="scientific">Piscinibacter koreensis</name>
    <dbReference type="NCBI Taxonomy" id="2742824"/>
    <lineage>
        <taxon>Bacteria</taxon>
        <taxon>Pseudomonadati</taxon>
        <taxon>Pseudomonadota</taxon>
        <taxon>Betaproteobacteria</taxon>
        <taxon>Burkholderiales</taxon>
        <taxon>Sphaerotilaceae</taxon>
        <taxon>Piscinibacter</taxon>
    </lineage>
</organism>
<keyword evidence="1" id="KW-0732">Signal</keyword>
<gene>
    <name evidence="2" type="ORF">HQN59_02890</name>
</gene>
<dbReference type="RefSeq" id="WP_176065835.1">
    <property type="nucleotide sequence ID" value="NZ_JABWMJ010000001.1"/>
</dbReference>
<feature type="signal peptide" evidence="1">
    <location>
        <begin position="1"/>
        <end position="23"/>
    </location>
</feature>
<proteinExistence type="predicted"/>
<dbReference type="AlphaFoldDB" id="A0A7Y6TV42"/>
<name>A0A7Y6TV42_9BURK</name>
<dbReference type="Gene3D" id="3.40.190.10">
    <property type="entry name" value="Periplasmic binding protein-like II"/>
    <property type="match status" value="2"/>
</dbReference>
<accession>A0A7Y6TV42</accession>
<dbReference type="Pfam" id="PF13379">
    <property type="entry name" value="NMT1_2"/>
    <property type="match status" value="1"/>
</dbReference>
<dbReference type="PANTHER" id="PTHR30024">
    <property type="entry name" value="ALIPHATIC SULFONATES-BINDING PROTEIN-RELATED"/>
    <property type="match status" value="1"/>
</dbReference>
<sequence length="335" mass="36048">MNKRTFLASVAAGLAMLAGGARAAEVDEVKIASQYGIGYLPLTVMQVDKLIEKHLAKAGLASTKVTWSRLAAGAAANDALLAGGLHFASGGTGPALILWDRTRSSLDVRGVGALSSMPNLLVTRDPNIKTVRDFTEKDRISMAGAGSSVQTVYLQMAVAKEFGIENYKKLNPLMVNLPHPEGLQTLLSGSGEIKSLFTSPPFQYTALASPGVRTVLNSYDVMGGPNTFLMVWATNKFREANPKTFRAVLDALKEATASINADKPRAAAMYVKEGGGKESVDQILKMMNDPQVEYTLAPQRLLPYAQFMNKVGSLKNNPNSWKDLFFPEIHDLPGS</sequence>
<evidence type="ECO:0000313" key="3">
    <source>
        <dbReference type="Proteomes" id="UP000529637"/>
    </source>
</evidence>
<dbReference type="SUPFAM" id="SSF53850">
    <property type="entry name" value="Periplasmic binding protein-like II"/>
    <property type="match status" value="1"/>
</dbReference>
<comment type="caution">
    <text evidence="2">The sequence shown here is derived from an EMBL/GenBank/DDBJ whole genome shotgun (WGS) entry which is preliminary data.</text>
</comment>
<evidence type="ECO:0000313" key="2">
    <source>
        <dbReference type="EMBL" id="NUZ04699.1"/>
    </source>
</evidence>